<sequence length="232" mass="25980">SLGPAPKWCGFLDNLTEELEENIIENVYDDYKFVTRQELEDLGLGHLIGCIPTVFRVVKFVAGGPHMAEVVFLQCDRFVEFHSAGGRYYRLRIPKFGRDMQYHAPSTDLFLVGATSEIYRLNLERGQFLSPFMSEGSELNSIAINPVHQLICVGTIEGKVEAWDPRMKVKAGTLDCAFNCISNERDTVLEGFPSISSLNFNGPLTLGVGTHTGQILLYDIQLIPRARQCLHP</sequence>
<dbReference type="GeneID" id="103510760"/>
<dbReference type="InterPro" id="IPR036322">
    <property type="entry name" value="WD40_repeat_dom_sf"/>
</dbReference>
<evidence type="ECO:0000313" key="3">
    <source>
        <dbReference type="Proteomes" id="UP000079169"/>
    </source>
</evidence>
<dbReference type="SUPFAM" id="SSF50978">
    <property type="entry name" value="WD40 repeat-like"/>
    <property type="match status" value="1"/>
</dbReference>
<evidence type="ECO:0000313" key="4">
    <source>
        <dbReference type="RefSeq" id="XP_017300208.1"/>
    </source>
</evidence>
<accession>A0A1S4EDG5</accession>
<dbReference type="Pfam" id="PF23098">
    <property type="entry name" value="Beta-prop_NOL10_N"/>
    <property type="match status" value="1"/>
</dbReference>
<organism evidence="3 4">
    <name type="scientific">Diaphorina citri</name>
    <name type="common">Asian citrus psyllid</name>
    <dbReference type="NCBI Taxonomy" id="121845"/>
    <lineage>
        <taxon>Eukaryota</taxon>
        <taxon>Metazoa</taxon>
        <taxon>Ecdysozoa</taxon>
        <taxon>Arthropoda</taxon>
        <taxon>Hexapoda</taxon>
        <taxon>Insecta</taxon>
        <taxon>Pterygota</taxon>
        <taxon>Neoptera</taxon>
        <taxon>Paraneoptera</taxon>
        <taxon>Hemiptera</taxon>
        <taxon>Sternorrhyncha</taxon>
        <taxon>Psylloidea</taxon>
        <taxon>Psyllidae</taxon>
        <taxon>Diaphorininae</taxon>
        <taxon>Diaphorina</taxon>
    </lineage>
</organism>
<name>A0A1S4EDG5_DIACI</name>
<dbReference type="Gene3D" id="2.130.10.10">
    <property type="entry name" value="YVTN repeat-like/Quinoprotein amine dehydrogenase"/>
    <property type="match status" value="1"/>
</dbReference>
<dbReference type="InterPro" id="IPR056551">
    <property type="entry name" value="Beta-prop_NOL10_N"/>
</dbReference>
<dbReference type="PaxDb" id="121845-A0A1S4EDG5"/>
<evidence type="ECO:0000259" key="2">
    <source>
        <dbReference type="Pfam" id="PF23098"/>
    </source>
</evidence>
<gene>
    <name evidence="4" type="primary">LOC103510760</name>
</gene>
<dbReference type="InterPro" id="IPR040382">
    <property type="entry name" value="NOL10/Enp2"/>
</dbReference>
<feature type="domain" description="Nucleolar protein 10-like second" evidence="1">
    <location>
        <begin position="27"/>
        <end position="49"/>
    </location>
</feature>
<protein>
    <submittedName>
        <fullName evidence="4">Nucleolar protein 10-like</fullName>
    </submittedName>
</protein>
<dbReference type="RefSeq" id="XP_017300208.1">
    <property type="nucleotide sequence ID" value="XM_017444719.1"/>
</dbReference>
<dbReference type="PANTHER" id="PTHR14927:SF0">
    <property type="entry name" value="NUCLEOLAR PROTEIN 10"/>
    <property type="match status" value="1"/>
</dbReference>
<dbReference type="KEGG" id="dci:103510760"/>
<dbReference type="Proteomes" id="UP000079169">
    <property type="component" value="Unplaced"/>
</dbReference>
<dbReference type="Pfam" id="PF23097">
    <property type="entry name" value="NOL10_2nd"/>
    <property type="match status" value="1"/>
</dbReference>
<evidence type="ECO:0000259" key="1">
    <source>
        <dbReference type="Pfam" id="PF23097"/>
    </source>
</evidence>
<dbReference type="GO" id="GO:0030686">
    <property type="term" value="C:90S preribosome"/>
    <property type="evidence" value="ECO:0007669"/>
    <property type="project" value="TreeGrafter"/>
</dbReference>
<dbReference type="PANTHER" id="PTHR14927">
    <property type="entry name" value="NUCLEOLAR PROTEIN 10"/>
    <property type="match status" value="1"/>
</dbReference>
<dbReference type="InterPro" id="IPR015943">
    <property type="entry name" value="WD40/YVTN_repeat-like_dom_sf"/>
</dbReference>
<feature type="domain" description="Nucleolar protein 10-like N-terminal" evidence="2">
    <location>
        <begin position="76"/>
        <end position="222"/>
    </location>
</feature>
<dbReference type="InterPro" id="IPR056550">
    <property type="entry name" value="NOL10_2nd"/>
</dbReference>
<dbReference type="STRING" id="121845.A0A1S4EDG5"/>
<dbReference type="GO" id="GO:0032040">
    <property type="term" value="C:small-subunit processome"/>
    <property type="evidence" value="ECO:0007669"/>
    <property type="project" value="TreeGrafter"/>
</dbReference>
<feature type="non-terminal residue" evidence="4">
    <location>
        <position position="1"/>
    </location>
</feature>
<dbReference type="AlphaFoldDB" id="A0A1S4EDG5"/>
<keyword evidence="3" id="KW-1185">Reference proteome</keyword>
<dbReference type="GO" id="GO:0000462">
    <property type="term" value="P:maturation of SSU-rRNA from tricistronic rRNA transcript (SSU-rRNA, 5.8S rRNA, LSU-rRNA)"/>
    <property type="evidence" value="ECO:0007669"/>
    <property type="project" value="TreeGrafter"/>
</dbReference>
<proteinExistence type="predicted"/>
<reference evidence="4" key="1">
    <citation type="submission" date="2025-08" db="UniProtKB">
        <authorList>
            <consortium name="RefSeq"/>
        </authorList>
    </citation>
    <scope>IDENTIFICATION</scope>
</reference>